<dbReference type="InterPro" id="IPR000671">
    <property type="entry name" value="Peptidase_A31"/>
</dbReference>
<evidence type="ECO:0000256" key="4">
    <source>
        <dbReference type="ARBA" id="ARBA00022801"/>
    </source>
</evidence>
<evidence type="ECO:0000256" key="3">
    <source>
        <dbReference type="ARBA" id="ARBA00022750"/>
    </source>
</evidence>
<dbReference type="InterPro" id="IPR023430">
    <property type="entry name" value="Pept_HybD-like_dom_sf"/>
</dbReference>
<evidence type="ECO:0000313" key="6">
    <source>
        <dbReference type="Proteomes" id="UP001626536"/>
    </source>
</evidence>
<comment type="similarity">
    <text evidence="1">Belongs to the peptidase A31 family.</text>
</comment>
<proteinExistence type="inferred from homology"/>
<keyword evidence="3" id="KW-0064">Aspartyl protease</keyword>
<accession>A0ABZ0HV70</accession>
<dbReference type="NCBIfam" id="TIGR00072">
    <property type="entry name" value="hydrog_prot"/>
    <property type="match status" value="1"/>
</dbReference>
<dbReference type="Proteomes" id="UP001626536">
    <property type="component" value="Chromosome"/>
</dbReference>
<evidence type="ECO:0000256" key="2">
    <source>
        <dbReference type="ARBA" id="ARBA00022670"/>
    </source>
</evidence>
<keyword evidence="4" id="KW-0378">Hydrolase</keyword>
<dbReference type="Gene3D" id="3.40.50.1450">
    <property type="entry name" value="HybD-like"/>
    <property type="match status" value="1"/>
</dbReference>
<dbReference type="PANTHER" id="PTHR30302:SF1">
    <property type="entry name" value="HYDROGENASE 2 MATURATION PROTEASE"/>
    <property type="match status" value="1"/>
</dbReference>
<gene>
    <name evidence="5" type="ORF">RZS28_05150</name>
</gene>
<evidence type="ECO:0000313" key="5">
    <source>
        <dbReference type="EMBL" id="WOJ90681.1"/>
    </source>
</evidence>
<dbReference type="SUPFAM" id="SSF53163">
    <property type="entry name" value="HybD-like"/>
    <property type="match status" value="1"/>
</dbReference>
<sequence length="160" mass="17186">MLVVIGCGNLNRCDDGVGAIVARRLLASGFEPSPRIRIFDAGTNGMDVLFQARGAKKLVIVDACSSGSEPGAIFEAPGAALENRPEPSFTLHDFRWDHALYAGRRIWANDFPEDVTVFLIEAQTLGLGLELSDPVARAAENVTERISGMIEAYLATEPAP</sequence>
<dbReference type="GO" id="GO:0006508">
    <property type="term" value="P:proteolysis"/>
    <property type="evidence" value="ECO:0007669"/>
    <property type="project" value="UniProtKB-KW"/>
</dbReference>
<dbReference type="PRINTS" id="PR00446">
    <property type="entry name" value="HYDRGNUPTAKE"/>
</dbReference>
<dbReference type="Pfam" id="PF01750">
    <property type="entry name" value="HycI"/>
    <property type="match status" value="1"/>
</dbReference>
<dbReference type="PANTHER" id="PTHR30302">
    <property type="entry name" value="HYDROGENASE 1 MATURATION PROTEASE"/>
    <property type="match status" value="1"/>
</dbReference>
<keyword evidence="6" id="KW-1185">Reference proteome</keyword>
<protein>
    <submittedName>
        <fullName evidence="5">Hydrogenase maturation protease</fullName>
    </submittedName>
</protein>
<name>A0ABZ0HV70_9HYPH</name>
<reference evidence="5 6" key="1">
    <citation type="submission" date="2023-10" db="EMBL/GenBank/DDBJ databases">
        <title>Novel methanotroph of the genus Methylocapsa from a subarctic wetland.</title>
        <authorList>
            <person name="Belova S.E."/>
            <person name="Oshkin I.Y."/>
            <person name="Miroshnikov K."/>
            <person name="Dedysh S.N."/>
        </authorList>
    </citation>
    <scope>NUCLEOTIDE SEQUENCE [LARGE SCALE GENOMIC DNA]</scope>
    <source>
        <strain evidence="5 6">RX1</strain>
    </source>
</reference>
<dbReference type="GO" id="GO:0008233">
    <property type="term" value="F:peptidase activity"/>
    <property type="evidence" value="ECO:0007669"/>
    <property type="project" value="UniProtKB-KW"/>
</dbReference>
<dbReference type="EMBL" id="CP136862">
    <property type="protein sequence ID" value="WOJ90681.1"/>
    <property type="molecule type" value="Genomic_DNA"/>
</dbReference>
<evidence type="ECO:0000256" key="1">
    <source>
        <dbReference type="ARBA" id="ARBA00006814"/>
    </source>
</evidence>
<keyword evidence="2 5" id="KW-0645">Protease</keyword>
<organism evidence="5 6">
    <name type="scientific">Methylocapsa polymorpha</name>
    <dbReference type="NCBI Taxonomy" id="3080828"/>
    <lineage>
        <taxon>Bacteria</taxon>
        <taxon>Pseudomonadati</taxon>
        <taxon>Pseudomonadota</taxon>
        <taxon>Alphaproteobacteria</taxon>
        <taxon>Hyphomicrobiales</taxon>
        <taxon>Beijerinckiaceae</taxon>
        <taxon>Methylocapsa</taxon>
    </lineage>
</organism>
<dbReference type="RefSeq" id="WP_407340266.1">
    <property type="nucleotide sequence ID" value="NZ_CP136862.1"/>
</dbReference>